<proteinExistence type="predicted"/>
<protein>
    <submittedName>
        <fullName evidence="1">Uncharacterized protein</fullName>
    </submittedName>
</protein>
<sequence>MPIPPLRFANAAAHVLADPEGFALMRWQPGPRTLADYQAAQNALLRIIRALGTGKALVDLRRMDPLSPDERAWVVAHWLPRAVVQGNYRYGAVLSTPTTAPWLRPEDKPLLDWPRAPTYHSFADEAEARAWLREQVVVQSKL</sequence>
<reference evidence="1 2" key="1">
    <citation type="submission" date="2019-09" db="EMBL/GenBank/DDBJ databases">
        <title>Genome sequence of Hymenobacter sp. M3.</title>
        <authorList>
            <person name="Srinivasan S."/>
        </authorList>
    </citation>
    <scope>NUCLEOTIDE SEQUENCE [LARGE SCALE GENOMIC DNA]</scope>
    <source>
        <strain evidence="1 2">M3</strain>
    </source>
</reference>
<evidence type="ECO:0000313" key="2">
    <source>
        <dbReference type="Proteomes" id="UP000326380"/>
    </source>
</evidence>
<organism evidence="1 2">
    <name type="scientific">Hymenobacter busanensis</name>
    <dbReference type="NCBI Taxonomy" id="2607656"/>
    <lineage>
        <taxon>Bacteria</taxon>
        <taxon>Pseudomonadati</taxon>
        <taxon>Bacteroidota</taxon>
        <taxon>Cytophagia</taxon>
        <taxon>Cytophagales</taxon>
        <taxon>Hymenobacteraceae</taxon>
        <taxon>Hymenobacter</taxon>
    </lineage>
</organism>
<dbReference type="RefSeq" id="WP_151078672.1">
    <property type="nucleotide sequence ID" value="NZ_CP047647.1"/>
</dbReference>
<evidence type="ECO:0000313" key="1">
    <source>
        <dbReference type="EMBL" id="KAA9333252.1"/>
    </source>
</evidence>
<comment type="caution">
    <text evidence="1">The sequence shown here is derived from an EMBL/GenBank/DDBJ whole genome shotgun (WGS) entry which is preliminary data.</text>
</comment>
<dbReference type="AlphaFoldDB" id="A0A7L4ZXT3"/>
<name>A0A7L4ZXT3_9BACT</name>
<gene>
    <name evidence="1" type="ORF">F0P96_09750</name>
</gene>
<dbReference type="Proteomes" id="UP000326380">
    <property type="component" value="Unassembled WGS sequence"/>
</dbReference>
<keyword evidence="2" id="KW-1185">Reference proteome</keyword>
<dbReference type="EMBL" id="VTWU01000003">
    <property type="protein sequence ID" value="KAA9333252.1"/>
    <property type="molecule type" value="Genomic_DNA"/>
</dbReference>
<accession>A0A7L4ZXT3</accession>